<organism evidence="1">
    <name type="scientific">Arundo donax</name>
    <name type="common">Giant reed</name>
    <name type="synonym">Donax arundinaceus</name>
    <dbReference type="NCBI Taxonomy" id="35708"/>
    <lineage>
        <taxon>Eukaryota</taxon>
        <taxon>Viridiplantae</taxon>
        <taxon>Streptophyta</taxon>
        <taxon>Embryophyta</taxon>
        <taxon>Tracheophyta</taxon>
        <taxon>Spermatophyta</taxon>
        <taxon>Magnoliopsida</taxon>
        <taxon>Liliopsida</taxon>
        <taxon>Poales</taxon>
        <taxon>Poaceae</taxon>
        <taxon>PACMAD clade</taxon>
        <taxon>Arundinoideae</taxon>
        <taxon>Arundineae</taxon>
        <taxon>Arundo</taxon>
    </lineage>
</organism>
<protein>
    <submittedName>
        <fullName evidence="1">Uncharacterized protein</fullName>
    </submittedName>
</protein>
<dbReference type="EMBL" id="GBRH01255517">
    <property type="protein sequence ID" value="JAD42378.1"/>
    <property type="molecule type" value="Transcribed_RNA"/>
</dbReference>
<proteinExistence type="predicted"/>
<dbReference type="AlphaFoldDB" id="A0A0A8ZXB3"/>
<sequence length="24" mass="2755">MTHMLSITPHKHINLVMVFCDISS</sequence>
<evidence type="ECO:0000313" key="1">
    <source>
        <dbReference type="EMBL" id="JAD42378.1"/>
    </source>
</evidence>
<reference evidence="1" key="1">
    <citation type="submission" date="2014-09" db="EMBL/GenBank/DDBJ databases">
        <authorList>
            <person name="Magalhaes I.L.F."/>
            <person name="Oliveira U."/>
            <person name="Santos F.R."/>
            <person name="Vidigal T.H.D.A."/>
            <person name="Brescovit A.D."/>
            <person name="Santos A.J."/>
        </authorList>
    </citation>
    <scope>NUCLEOTIDE SEQUENCE</scope>
    <source>
        <tissue evidence="1">Shoot tissue taken approximately 20 cm above the soil surface</tissue>
    </source>
</reference>
<accession>A0A0A8ZXB3</accession>
<name>A0A0A8ZXB3_ARUDO</name>
<reference evidence="1" key="2">
    <citation type="journal article" date="2015" name="Data Brief">
        <title>Shoot transcriptome of the giant reed, Arundo donax.</title>
        <authorList>
            <person name="Barrero R.A."/>
            <person name="Guerrero F.D."/>
            <person name="Moolhuijzen P."/>
            <person name="Goolsby J.A."/>
            <person name="Tidwell J."/>
            <person name="Bellgard S.E."/>
            <person name="Bellgard M.I."/>
        </authorList>
    </citation>
    <scope>NUCLEOTIDE SEQUENCE</scope>
    <source>
        <tissue evidence="1">Shoot tissue taken approximately 20 cm above the soil surface</tissue>
    </source>
</reference>